<evidence type="ECO:0000313" key="1">
    <source>
        <dbReference type="EMBL" id="CAG9312586.1"/>
    </source>
</evidence>
<evidence type="ECO:0000313" key="2">
    <source>
        <dbReference type="Proteomes" id="UP001162131"/>
    </source>
</evidence>
<organism evidence="1 2">
    <name type="scientific">Blepharisma stoltei</name>
    <dbReference type="NCBI Taxonomy" id="1481888"/>
    <lineage>
        <taxon>Eukaryota</taxon>
        <taxon>Sar</taxon>
        <taxon>Alveolata</taxon>
        <taxon>Ciliophora</taxon>
        <taxon>Postciliodesmatophora</taxon>
        <taxon>Heterotrichea</taxon>
        <taxon>Heterotrichida</taxon>
        <taxon>Blepharismidae</taxon>
        <taxon>Blepharisma</taxon>
    </lineage>
</organism>
<keyword evidence="2" id="KW-1185">Reference proteome</keyword>
<dbReference type="Proteomes" id="UP001162131">
    <property type="component" value="Unassembled WGS sequence"/>
</dbReference>
<dbReference type="AlphaFoldDB" id="A0AAU9IDS5"/>
<dbReference type="EMBL" id="CAJZBQ010000007">
    <property type="protein sequence ID" value="CAG9312586.1"/>
    <property type="molecule type" value="Genomic_DNA"/>
</dbReference>
<sequence>MAIKKSSLDLNSLPASFLRVLKEEDIRRCTRVYNVEEQEEIKPFKRPAEVEISPEPLKKIHSAISACSYDVPDFASRCLEDLNEIFRGKIMPPPSPPPADIPQVDSIIEKPIENDEEEPEWPEIKNDQEYLHPLLQLAIELDKATKFSMAQMKIVEKYQVPFFRNQDKNNKKFEKRRDRGRSKNAFDISVMLAELPKEEKALIFRKYVIKRVNIGYSQRKIAYEQYIENMTNQKIEKKEIVSAT</sequence>
<gene>
    <name evidence="1" type="ORF">BSTOLATCC_MIC6977</name>
</gene>
<reference evidence="1" key="1">
    <citation type="submission" date="2021-09" db="EMBL/GenBank/DDBJ databases">
        <authorList>
            <consortium name="AG Swart"/>
            <person name="Singh M."/>
            <person name="Singh A."/>
            <person name="Seah K."/>
            <person name="Emmerich C."/>
        </authorList>
    </citation>
    <scope>NUCLEOTIDE SEQUENCE</scope>
    <source>
        <strain evidence="1">ATCC30299</strain>
    </source>
</reference>
<comment type="caution">
    <text evidence="1">The sequence shown here is derived from an EMBL/GenBank/DDBJ whole genome shotgun (WGS) entry which is preliminary data.</text>
</comment>
<name>A0AAU9IDS5_9CILI</name>
<protein>
    <submittedName>
        <fullName evidence="1">Uncharacterized protein</fullName>
    </submittedName>
</protein>
<accession>A0AAU9IDS5</accession>
<proteinExistence type="predicted"/>